<comment type="caution">
    <text evidence="2">The sequence shown here is derived from an EMBL/GenBank/DDBJ whole genome shotgun (WGS) entry which is preliminary data.</text>
</comment>
<accession>A0A9P8T595</accession>
<sequence>MSWVYDMVIALDAFSRCRPMVERYCITNPAIPTVVNSPHCIRVCGICNGSRNTITPVREKMNVTSEKKETVMTGCALKPITLIAHVDSPVPKHETSASHVPKSRSPGDRDSRDLLPPEELLGVLEAWFGSPNMNVGLATSTTPNSATIPQTASNRVYLSFKKR</sequence>
<dbReference type="Proteomes" id="UP000769157">
    <property type="component" value="Unassembled WGS sequence"/>
</dbReference>
<gene>
    <name evidence="2" type="ORF">OGAPHI_004268</name>
</gene>
<evidence type="ECO:0000256" key="1">
    <source>
        <dbReference type="SAM" id="MobiDB-lite"/>
    </source>
</evidence>
<evidence type="ECO:0000313" key="3">
    <source>
        <dbReference type="Proteomes" id="UP000769157"/>
    </source>
</evidence>
<name>A0A9P8T595_9ASCO</name>
<dbReference type="RefSeq" id="XP_046061283.1">
    <property type="nucleotide sequence ID" value="XM_046205328.1"/>
</dbReference>
<dbReference type="AlphaFoldDB" id="A0A9P8T595"/>
<reference evidence="2" key="2">
    <citation type="submission" date="2021-01" db="EMBL/GenBank/DDBJ databases">
        <authorList>
            <person name="Schikora-Tamarit M.A."/>
        </authorList>
    </citation>
    <scope>NUCLEOTIDE SEQUENCE</scope>
    <source>
        <strain evidence="2">CBS6075</strain>
    </source>
</reference>
<keyword evidence="3" id="KW-1185">Reference proteome</keyword>
<proteinExistence type="predicted"/>
<feature type="compositionally biased region" description="Basic and acidic residues" evidence="1">
    <location>
        <begin position="105"/>
        <end position="115"/>
    </location>
</feature>
<protein>
    <submittedName>
        <fullName evidence="2">Uncharacterized protein</fullName>
    </submittedName>
</protein>
<organism evidence="2 3">
    <name type="scientific">Ogataea philodendri</name>
    <dbReference type="NCBI Taxonomy" id="1378263"/>
    <lineage>
        <taxon>Eukaryota</taxon>
        <taxon>Fungi</taxon>
        <taxon>Dikarya</taxon>
        <taxon>Ascomycota</taxon>
        <taxon>Saccharomycotina</taxon>
        <taxon>Pichiomycetes</taxon>
        <taxon>Pichiales</taxon>
        <taxon>Pichiaceae</taxon>
        <taxon>Ogataea</taxon>
    </lineage>
</organism>
<reference evidence="2" key="1">
    <citation type="journal article" date="2021" name="Open Biol.">
        <title>Shared evolutionary footprints suggest mitochondrial oxidative damage underlies multiple complex I losses in fungi.</title>
        <authorList>
            <person name="Schikora-Tamarit M.A."/>
            <person name="Marcet-Houben M."/>
            <person name="Nosek J."/>
            <person name="Gabaldon T."/>
        </authorList>
    </citation>
    <scope>NUCLEOTIDE SEQUENCE</scope>
    <source>
        <strain evidence="2">CBS6075</strain>
    </source>
</reference>
<evidence type="ECO:0000313" key="2">
    <source>
        <dbReference type="EMBL" id="KAH3666079.1"/>
    </source>
</evidence>
<feature type="region of interest" description="Disordered" evidence="1">
    <location>
        <begin position="88"/>
        <end position="115"/>
    </location>
</feature>
<dbReference type="GeneID" id="70236233"/>
<dbReference type="EMBL" id="JAEUBE010000295">
    <property type="protein sequence ID" value="KAH3666079.1"/>
    <property type="molecule type" value="Genomic_DNA"/>
</dbReference>